<accession>T1AGD3</accession>
<dbReference type="GO" id="GO:0034038">
    <property type="term" value="F:deoxyhypusine synthase activity"/>
    <property type="evidence" value="ECO:0007669"/>
    <property type="project" value="TreeGrafter"/>
</dbReference>
<comment type="similarity">
    <text evidence="1">Belongs to the deoxyhypusine synthase family.</text>
</comment>
<dbReference type="SUPFAM" id="SSF52467">
    <property type="entry name" value="DHS-like NAD/FAD-binding domain"/>
    <property type="match status" value="1"/>
</dbReference>
<proteinExistence type="inferred from homology"/>
<dbReference type="EC" id="2.5.-.-" evidence="3"/>
<dbReference type="GO" id="GO:0005737">
    <property type="term" value="C:cytoplasm"/>
    <property type="evidence" value="ECO:0007669"/>
    <property type="project" value="TreeGrafter"/>
</dbReference>
<dbReference type="InterPro" id="IPR002773">
    <property type="entry name" value="Deoxyhypusine_synthase"/>
</dbReference>
<dbReference type="InterPro" id="IPR036982">
    <property type="entry name" value="Deoxyhypusine_synthase_sf"/>
</dbReference>
<name>T1AGD3_9ZZZZ</name>
<dbReference type="InterPro" id="IPR029035">
    <property type="entry name" value="DHS-like_NAD/FAD-binding_dom"/>
</dbReference>
<keyword evidence="3" id="KW-0808">Transferase</keyword>
<comment type="caution">
    <text evidence="3">The sequence shown here is derived from an EMBL/GenBank/DDBJ whole genome shotgun (WGS) entry which is preliminary data.</text>
</comment>
<reference evidence="3" key="1">
    <citation type="submission" date="2013-08" db="EMBL/GenBank/DDBJ databases">
        <authorList>
            <person name="Mendez C."/>
            <person name="Richter M."/>
            <person name="Ferrer M."/>
            <person name="Sanchez J."/>
        </authorList>
    </citation>
    <scope>NUCLEOTIDE SEQUENCE</scope>
</reference>
<dbReference type="PANTHER" id="PTHR11703:SF0">
    <property type="entry name" value="DEOXYHYPUSINE SYNTHASE"/>
    <property type="match status" value="1"/>
</dbReference>
<evidence type="ECO:0000313" key="3">
    <source>
        <dbReference type="EMBL" id="EQD59556.1"/>
    </source>
</evidence>
<evidence type="ECO:0000256" key="2">
    <source>
        <dbReference type="ARBA" id="ARBA00023027"/>
    </source>
</evidence>
<protein>
    <submittedName>
        <fullName evidence="3">Deoxyhypusine synthase</fullName>
        <ecNumber evidence="3">2.5.-.-</ecNumber>
    </submittedName>
</protein>
<organism evidence="3">
    <name type="scientific">mine drainage metagenome</name>
    <dbReference type="NCBI Taxonomy" id="410659"/>
    <lineage>
        <taxon>unclassified sequences</taxon>
        <taxon>metagenomes</taxon>
        <taxon>ecological metagenomes</taxon>
    </lineage>
</organism>
<sequence>MRGNPKRAILKKSIEIGSGRIRGYDFDKKFDAKDFFESYNDTGLQATNLGTAISLVKKMRNDNAYIFLGFTSNVTTSGLRDIITYLVRNKLVNFIVTTTGGVEEDIIKTHGNFLHGSFYASGEMLRKKGVNRTGNIFIPNERYIWFEDFMKCLLSRLYKEQIKTGNIIDSRNFIREMGQEMEREKRKDE</sequence>
<feature type="non-terminal residue" evidence="3">
    <location>
        <position position="189"/>
    </location>
</feature>
<keyword evidence="2" id="KW-0520">NAD</keyword>
<dbReference type="EMBL" id="AUZY01005288">
    <property type="protein sequence ID" value="EQD59556.1"/>
    <property type="molecule type" value="Genomic_DNA"/>
</dbReference>
<reference evidence="3" key="2">
    <citation type="journal article" date="2014" name="ISME J.">
        <title>Microbial stratification in low pH oxic and suboxic macroscopic growths along an acid mine drainage.</title>
        <authorList>
            <person name="Mendez-Garcia C."/>
            <person name="Mesa V."/>
            <person name="Sprenger R.R."/>
            <person name="Richter M."/>
            <person name="Diez M.S."/>
            <person name="Solano J."/>
            <person name="Bargiela R."/>
            <person name="Golyshina O.V."/>
            <person name="Manteca A."/>
            <person name="Ramos J.L."/>
            <person name="Gallego J.R."/>
            <person name="Llorente I."/>
            <person name="Martins Dos Santos V.A."/>
            <person name="Jensen O.N."/>
            <person name="Pelaez A.I."/>
            <person name="Sanchez J."/>
            <person name="Ferrer M."/>
        </authorList>
    </citation>
    <scope>NUCLEOTIDE SEQUENCE</scope>
</reference>
<dbReference type="Gene3D" id="3.40.910.10">
    <property type="entry name" value="Deoxyhypusine synthase"/>
    <property type="match status" value="1"/>
</dbReference>
<evidence type="ECO:0000256" key="1">
    <source>
        <dbReference type="ARBA" id="ARBA00009892"/>
    </source>
</evidence>
<gene>
    <name evidence="3" type="ORF">B1B_08163</name>
</gene>
<dbReference type="PANTHER" id="PTHR11703">
    <property type="entry name" value="DEOXYHYPUSINE SYNTHASE"/>
    <property type="match status" value="1"/>
</dbReference>
<dbReference type="Pfam" id="PF01916">
    <property type="entry name" value="DS"/>
    <property type="match status" value="1"/>
</dbReference>
<dbReference type="AlphaFoldDB" id="T1AGD3"/>